<keyword evidence="1" id="KW-0812">Transmembrane</keyword>
<evidence type="ECO:0000256" key="1">
    <source>
        <dbReference type="SAM" id="Phobius"/>
    </source>
</evidence>
<keyword evidence="2" id="KW-0496">Mitochondrion</keyword>
<keyword evidence="1" id="KW-1133">Transmembrane helix</keyword>
<reference evidence="2" key="1">
    <citation type="submission" date="2015-09" db="EMBL/GenBank/DDBJ databases">
        <title>Staphyliniformia phylogenetics from de novo mitogenomic assemblies.</title>
        <authorList>
            <person name="Favreau E.A."/>
            <person name="Linard B."/>
            <person name="Vogler A.P."/>
        </authorList>
    </citation>
    <scope>NUCLEOTIDE SEQUENCE</scope>
</reference>
<evidence type="ECO:0000313" key="2">
    <source>
        <dbReference type="EMBL" id="ALO70490.1"/>
    </source>
</evidence>
<keyword evidence="1" id="KW-0472">Membrane</keyword>
<dbReference type="AlphaFoldDB" id="A0A0S2M750"/>
<accession>A0A0S2M750</accession>
<sequence>MPQMSPLNWLMLFFYFTMIFMLMNTLIYPLFLYSINSTLSMKLKNISPSWKW</sequence>
<protein>
    <submittedName>
        <fullName evidence="2">ATP synthase F0 subunit 8</fullName>
    </submittedName>
</protein>
<geneLocation type="mitochondrion" evidence="2"/>
<organism evidence="2">
    <name type="scientific">Ctenisodes sp. 1 EF-2015</name>
    <dbReference type="NCBI Taxonomy" id="1756872"/>
    <lineage>
        <taxon>Eukaryota</taxon>
        <taxon>Metazoa</taxon>
        <taxon>Ecdysozoa</taxon>
        <taxon>Arthropoda</taxon>
        <taxon>Hexapoda</taxon>
        <taxon>Insecta</taxon>
        <taxon>Pterygota</taxon>
        <taxon>Neoptera</taxon>
        <taxon>Endopterygota</taxon>
        <taxon>Coleoptera</taxon>
        <taxon>Polyphaga</taxon>
        <taxon>Staphyliniformia</taxon>
        <taxon>Staphylinidae</taxon>
        <taxon>Omaliinae group</taxon>
        <taxon>Pselaphinae</taxon>
        <taxon>Ctenisodes</taxon>
    </lineage>
</organism>
<feature type="transmembrane region" description="Helical" evidence="1">
    <location>
        <begin position="12"/>
        <end position="35"/>
    </location>
</feature>
<name>A0A0S2M750_9COLE</name>
<dbReference type="EMBL" id="KT780641">
    <property type="protein sequence ID" value="ALO70490.1"/>
    <property type="molecule type" value="Genomic_DNA"/>
</dbReference>
<proteinExistence type="predicted"/>
<gene>
    <name evidence="2" type="primary">atp8</name>
</gene>